<keyword evidence="1" id="KW-1133">Transmembrane helix</keyword>
<proteinExistence type="predicted"/>
<evidence type="ECO:0000313" key="2">
    <source>
        <dbReference type="EMBL" id="GBU05047.1"/>
    </source>
</evidence>
<feature type="transmembrane region" description="Helical" evidence="1">
    <location>
        <begin position="204"/>
        <end position="235"/>
    </location>
</feature>
<gene>
    <name evidence="3" type="ORF">EDD74_107119</name>
    <name evidence="2" type="ORF">FAEUMB_15880</name>
</gene>
<dbReference type="Proteomes" id="UP000702954">
    <property type="component" value="Unassembled WGS sequence"/>
</dbReference>
<keyword evidence="5" id="KW-1185">Reference proteome</keyword>
<evidence type="ECO:0000256" key="1">
    <source>
        <dbReference type="SAM" id="Phobius"/>
    </source>
</evidence>
<feature type="transmembrane region" description="Helical" evidence="1">
    <location>
        <begin position="12"/>
        <end position="30"/>
    </location>
</feature>
<dbReference type="GO" id="GO:0140359">
    <property type="term" value="F:ABC-type transporter activity"/>
    <property type="evidence" value="ECO:0007669"/>
    <property type="project" value="InterPro"/>
</dbReference>
<feature type="transmembrane region" description="Helical" evidence="1">
    <location>
        <begin position="328"/>
        <end position="349"/>
    </location>
</feature>
<dbReference type="Proteomes" id="UP000294613">
    <property type="component" value="Unassembled WGS sequence"/>
</dbReference>
<dbReference type="AlphaFoldDB" id="A0A4R3JQ14"/>
<reference evidence="2 5" key="1">
    <citation type="journal article" date="2018" name="Int. J. Syst. Evol. Microbiol.">
        <title>Draft Genome Sequence of Faecalimonas umbilicata JCM 30896T, an Acetate-Producing Bacterium Isolated from Human Feces.</title>
        <authorList>
            <person name="Sakamoto M."/>
            <person name="Ikeyama N."/>
            <person name="Yuki M."/>
            <person name="Ohkuma M."/>
        </authorList>
    </citation>
    <scope>NUCLEOTIDE SEQUENCE [LARGE SCALE GENOMIC DNA]</scope>
    <source>
        <strain evidence="2 5">EGH7</strain>
    </source>
</reference>
<keyword evidence="1" id="KW-0472">Membrane</keyword>
<comment type="caution">
    <text evidence="3">The sequence shown here is derived from an EMBL/GenBank/DDBJ whole genome shotgun (WGS) entry which is preliminary data.</text>
</comment>
<dbReference type="EMBL" id="SLZV01000007">
    <property type="protein sequence ID" value="TCS68728.1"/>
    <property type="molecule type" value="Genomic_DNA"/>
</dbReference>
<dbReference type="PANTHER" id="PTHR43471">
    <property type="entry name" value="ABC TRANSPORTER PERMEASE"/>
    <property type="match status" value="1"/>
</dbReference>
<evidence type="ECO:0000313" key="5">
    <source>
        <dbReference type="Proteomes" id="UP000702954"/>
    </source>
</evidence>
<feature type="transmembrane region" description="Helical" evidence="1">
    <location>
        <begin position="165"/>
        <end position="183"/>
    </location>
</feature>
<organism evidence="3 4">
    <name type="scientific">Faecalimonas umbilicata</name>
    <dbReference type="NCBI Taxonomy" id="1912855"/>
    <lineage>
        <taxon>Bacteria</taxon>
        <taxon>Bacillati</taxon>
        <taxon>Bacillota</taxon>
        <taxon>Clostridia</taxon>
        <taxon>Lachnospirales</taxon>
        <taxon>Lachnospiraceae</taxon>
        <taxon>Faecalimonas</taxon>
    </lineage>
</organism>
<name>A0A4R3JQ14_9FIRM</name>
<protein>
    <submittedName>
        <fullName evidence="3">ABC-2 type transport system permease protein</fullName>
    </submittedName>
</protein>
<dbReference type="Pfam" id="PF12679">
    <property type="entry name" value="ABC2_membrane_2"/>
    <property type="match status" value="1"/>
</dbReference>
<keyword evidence="1" id="KW-0812">Transmembrane</keyword>
<sequence length="354" mass="41240">MIAIFKREIKNYLKRPLFWLGILLVIYGVFHTTSPYLTTHYLAQEEKIVNDYPDTVRLADVYEGYVPANLEKHREIWSSQIKQALIDEFKMSDSDAQSVINKLANMELEEAFTYLDDEYDWYGARYVYEDSTYYKGTPEEINAYLNKKLKNKTFSFYYSRKFADFAGLFMCFFSTVMLAVLFLQDTKKHTYELLHTKPISAGKYVLAKVSAGFVTCLIALTILNLLFWVLCLIYTKDSGFEVRLWDFVVSTALYILPNMMMIVSVYTLISLLFKNPLPGVPLLILYMMYSNMGERNAEGVYGYWGRPFAIMVRFPGQLFDMTPPPMALLNQSFLILVSVAIILISIQIWKRRRM</sequence>
<dbReference type="EMBL" id="BHEO01000008">
    <property type="protein sequence ID" value="GBU05047.1"/>
    <property type="molecule type" value="Genomic_DNA"/>
</dbReference>
<reference evidence="3 4" key="2">
    <citation type="submission" date="2019-03" db="EMBL/GenBank/DDBJ databases">
        <title>Genomic Encyclopedia of Type Strains, Phase IV (KMG-IV): sequencing the most valuable type-strain genomes for metagenomic binning, comparative biology and taxonomic classification.</title>
        <authorList>
            <person name="Goeker M."/>
        </authorList>
    </citation>
    <scope>NUCLEOTIDE SEQUENCE [LARGE SCALE GENOMIC DNA]</scope>
    <source>
        <strain evidence="3 4">DSM 103426</strain>
    </source>
</reference>
<evidence type="ECO:0000313" key="4">
    <source>
        <dbReference type="Proteomes" id="UP000294613"/>
    </source>
</evidence>
<accession>A0A4R3JQ14</accession>
<feature type="transmembrane region" description="Helical" evidence="1">
    <location>
        <begin position="247"/>
        <end position="269"/>
    </location>
</feature>
<evidence type="ECO:0000313" key="3">
    <source>
        <dbReference type="EMBL" id="TCS68728.1"/>
    </source>
</evidence>
<dbReference type="GO" id="GO:0005886">
    <property type="term" value="C:plasma membrane"/>
    <property type="evidence" value="ECO:0007669"/>
    <property type="project" value="UniProtKB-SubCell"/>
</dbReference>
<dbReference type="RefSeq" id="WP_116441650.1">
    <property type="nucleotide sequence ID" value="NZ_BHEO01000008.1"/>
</dbReference>
<dbReference type="PANTHER" id="PTHR43471:SF12">
    <property type="entry name" value="HYPOTHETICAL MEMBRANE PROTEIN, CONSERVED"/>
    <property type="match status" value="1"/>
</dbReference>